<dbReference type="GO" id="GO:0046872">
    <property type="term" value="F:metal ion binding"/>
    <property type="evidence" value="ECO:0007669"/>
    <property type="project" value="UniProtKB-KW"/>
</dbReference>
<evidence type="ECO:0000256" key="2">
    <source>
        <dbReference type="ARBA" id="ARBA00004123"/>
    </source>
</evidence>
<dbReference type="InterPro" id="IPR041667">
    <property type="entry name" value="Cupin_8"/>
</dbReference>
<evidence type="ECO:0000256" key="1">
    <source>
        <dbReference type="ARBA" id="ARBA00001954"/>
    </source>
</evidence>
<evidence type="ECO:0000256" key="3">
    <source>
        <dbReference type="ARBA" id="ARBA00022723"/>
    </source>
</evidence>
<dbReference type="GO" id="GO:0051864">
    <property type="term" value="F:histone H3K36 demethylase activity"/>
    <property type="evidence" value="ECO:0007669"/>
    <property type="project" value="TreeGrafter"/>
</dbReference>
<keyword evidence="8" id="KW-0805">Transcription regulation</keyword>
<feature type="domain" description="Cupin-like" evidence="11">
    <location>
        <begin position="190"/>
        <end position="268"/>
    </location>
</feature>
<dbReference type="GeneID" id="119734571"/>
<keyword evidence="14" id="KW-1185">Reference proteome</keyword>
<dbReference type="AlphaFoldDB" id="A0A914AJ70"/>
<organism evidence="13 14">
    <name type="scientific">Patiria miniata</name>
    <name type="common">Bat star</name>
    <name type="synonym">Asterina miniata</name>
    <dbReference type="NCBI Taxonomy" id="46514"/>
    <lineage>
        <taxon>Eukaryota</taxon>
        <taxon>Metazoa</taxon>
        <taxon>Echinodermata</taxon>
        <taxon>Eleutherozoa</taxon>
        <taxon>Asterozoa</taxon>
        <taxon>Asteroidea</taxon>
        <taxon>Valvatacea</taxon>
        <taxon>Valvatida</taxon>
        <taxon>Asterinidae</taxon>
        <taxon>Patiria</taxon>
    </lineage>
</organism>
<dbReference type="CTD" id="79831"/>
<dbReference type="PANTHER" id="PTHR12461">
    <property type="entry name" value="HYPOXIA-INDUCIBLE FACTOR 1 ALPHA INHIBITOR-RELATED"/>
    <property type="match status" value="1"/>
</dbReference>
<evidence type="ECO:0000256" key="9">
    <source>
        <dbReference type="ARBA" id="ARBA00023163"/>
    </source>
</evidence>
<evidence type="ECO:0000256" key="4">
    <source>
        <dbReference type="ARBA" id="ARBA00022853"/>
    </source>
</evidence>
<evidence type="ECO:0000259" key="11">
    <source>
        <dbReference type="Pfam" id="PF13621"/>
    </source>
</evidence>
<keyword evidence="4" id="KW-0156">Chromatin regulator</keyword>
<evidence type="ECO:0000313" key="13">
    <source>
        <dbReference type="EnsemblMetazoa" id="XP_038064035.1"/>
    </source>
</evidence>
<evidence type="ECO:0000313" key="14">
    <source>
        <dbReference type="Proteomes" id="UP000887568"/>
    </source>
</evidence>
<dbReference type="Gene3D" id="2.60.120.650">
    <property type="entry name" value="Cupin"/>
    <property type="match status" value="1"/>
</dbReference>
<accession>A0A914AJ70</accession>
<dbReference type="InterPro" id="IPR056520">
    <property type="entry name" value="ARM_KDM8_N"/>
</dbReference>
<dbReference type="OrthoDB" id="47172at2759"/>
<dbReference type="Pfam" id="PF24472">
    <property type="entry name" value="ARM_KDM8_N"/>
    <property type="match status" value="1"/>
</dbReference>
<dbReference type="Proteomes" id="UP000887568">
    <property type="component" value="Unplaced"/>
</dbReference>
<dbReference type="SUPFAM" id="SSF51197">
    <property type="entry name" value="Clavaminate synthase-like"/>
    <property type="match status" value="1"/>
</dbReference>
<proteinExistence type="predicted"/>
<keyword evidence="9" id="KW-0804">Transcription</keyword>
<protein>
    <submittedName>
        <fullName evidence="13">Uncharacterized protein</fullName>
    </submittedName>
</protein>
<dbReference type="GO" id="GO:0005634">
    <property type="term" value="C:nucleus"/>
    <property type="evidence" value="ECO:0007669"/>
    <property type="project" value="UniProtKB-SubCell"/>
</dbReference>
<keyword evidence="5" id="KW-0223">Dioxygenase</keyword>
<evidence type="ECO:0000256" key="6">
    <source>
        <dbReference type="ARBA" id="ARBA00023002"/>
    </source>
</evidence>
<feature type="domain" description="DM8" evidence="12">
    <location>
        <begin position="57"/>
        <end position="142"/>
    </location>
</feature>
<dbReference type="Pfam" id="PF13621">
    <property type="entry name" value="Cupin_8"/>
    <property type="match status" value="1"/>
</dbReference>
<dbReference type="EnsemblMetazoa" id="XM_038208107.1">
    <property type="protein sequence ID" value="XP_038064035.1"/>
    <property type="gene ID" value="LOC119734571"/>
</dbReference>
<keyword evidence="10" id="KW-0539">Nucleus</keyword>
<dbReference type="PANTHER" id="PTHR12461:SF106">
    <property type="entry name" value="BIFUNCTIONAL PEPTIDASE AND ARGINYL-HYDROXYLASE JMJD5"/>
    <property type="match status" value="1"/>
</dbReference>
<evidence type="ECO:0000256" key="10">
    <source>
        <dbReference type="ARBA" id="ARBA00023242"/>
    </source>
</evidence>
<evidence type="ECO:0000256" key="8">
    <source>
        <dbReference type="ARBA" id="ARBA00023015"/>
    </source>
</evidence>
<keyword evidence="7" id="KW-0408">Iron</keyword>
<keyword evidence="3" id="KW-0479">Metal-binding</keyword>
<evidence type="ECO:0000256" key="7">
    <source>
        <dbReference type="ARBA" id="ARBA00023004"/>
    </source>
</evidence>
<dbReference type="RefSeq" id="XP_038064035.1">
    <property type="nucleotide sequence ID" value="XM_038208107.1"/>
</dbReference>
<name>A0A914AJ70_PATMI</name>
<keyword evidence="6" id="KW-0560">Oxidoreductase</keyword>
<comment type="subcellular location">
    <subcellularLocation>
        <location evidence="2">Nucleus</location>
    </subcellularLocation>
</comment>
<evidence type="ECO:0000259" key="12">
    <source>
        <dbReference type="Pfam" id="PF24472"/>
    </source>
</evidence>
<evidence type="ECO:0000256" key="5">
    <source>
        <dbReference type="ARBA" id="ARBA00022964"/>
    </source>
</evidence>
<reference evidence="13" key="1">
    <citation type="submission" date="2022-11" db="UniProtKB">
        <authorList>
            <consortium name="EnsemblMetazoa"/>
        </authorList>
    </citation>
    <scope>IDENTIFICATION</scope>
</reference>
<comment type="cofactor">
    <cofactor evidence="1">
        <name>Fe(2+)</name>
        <dbReference type="ChEBI" id="CHEBI:29033"/>
    </cofactor>
</comment>
<sequence>MEGFPMALRGVLPKNVKEMALEDLAQEVTGRALCLLLQECADDFFRGDIPQSLNKSEELLSYTWEKLNTGHWKDVDIAWRHVYTYASLLKAMGICRECEHEDRTEDAIQASYKKALEACDMGLLMGAPVLDNILSRFARAIQTTYKPLKPASCTSRILDQSVEPSLPPHQIPAISKQHEIPRVFCPSLLSFQSQYMQTKTPVIIQGAMEHWPALGLRKWSLDYLRQVAGSRTVPIELGAKYTDEAWSQSLMTISDFISKYIEGKELSKRKGQVGYLAQHQLFYQADKDLPHYPKSLVLDPGPTRIFRGTRFTLARIQQAFYMGQALFTGKIQVWIRVERLYLGRNQKSTADFPM</sequence>